<dbReference type="InterPro" id="IPR002821">
    <property type="entry name" value="Hydantoinase_A"/>
</dbReference>
<dbReference type="OrthoDB" id="9768323at2"/>
<evidence type="ECO:0000313" key="4">
    <source>
        <dbReference type="EMBL" id="RZU11404.1"/>
    </source>
</evidence>
<dbReference type="InterPro" id="IPR008040">
    <property type="entry name" value="Hydant_A_N"/>
</dbReference>
<dbReference type="RefSeq" id="WP_130447850.1">
    <property type="nucleotide sequence ID" value="NZ_SHKR01000015.1"/>
</dbReference>
<dbReference type="EMBL" id="SHKR01000015">
    <property type="protein sequence ID" value="RZU11404.1"/>
    <property type="molecule type" value="Genomic_DNA"/>
</dbReference>
<comment type="caution">
    <text evidence="4">The sequence shown here is derived from an EMBL/GenBank/DDBJ whole genome shotgun (WGS) entry which is preliminary data.</text>
</comment>
<evidence type="ECO:0000259" key="3">
    <source>
        <dbReference type="Pfam" id="PF19278"/>
    </source>
</evidence>
<evidence type="ECO:0000259" key="1">
    <source>
        <dbReference type="Pfam" id="PF01968"/>
    </source>
</evidence>
<keyword evidence="5" id="KW-1185">Reference proteome</keyword>
<name>A0A4Q7WMQ7_9ACTN</name>
<reference evidence="4 5" key="1">
    <citation type="journal article" date="2015" name="Stand. Genomic Sci.">
        <title>Genomic Encyclopedia of Bacterial and Archaeal Type Strains, Phase III: the genomes of soil and plant-associated and newly described type strains.</title>
        <authorList>
            <person name="Whitman W.B."/>
            <person name="Woyke T."/>
            <person name="Klenk H.P."/>
            <person name="Zhou Y."/>
            <person name="Lilburn T.G."/>
            <person name="Beck B.J."/>
            <person name="De Vos P."/>
            <person name="Vandamme P."/>
            <person name="Eisen J.A."/>
            <person name="Garrity G."/>
            <person name="Hugenholtz P."/>
            <person name="Kyrpides N.C."/>
        </authorList>
    </citation>
    <scope>NUCLEOTIDE SEQUENCE [LARGE SCALE GENOMIC DNA]</scope>
    <source>
        <strain evidence="4 5">VKM Ac-2540</strain>
    </source>
</reference>
<feature type="domain" description="Hydantoinase/oxoprolinase N-terminal" evidence="2">
    <location>
        <begin position="6"/>
        <end position="180"/>
    </location>
</feature>
<evidence type="ECO:0000313" key="5">
    <source>
        <dbReference type="Proteomes" id="UP000292027"/>
    </source>
</evidence>
<gene>
    <name evidence="4" type="ORF">EV645_6572</name>
</gene>
<proteinExistence type="predicted"/>
<dbReference type="InterPro" id="IPR049517">
    <property type="entry name" value="ACX-like_C"/>
</dbReference>
<protein>
    <submittedName>
        <fullName evidence="4">N-methylhydantoinase A</fullName>
    </submittedName>
</protein>
<evidence type="ECO:0000259" key="2">
    <source>
        <dbReference type="Pfam" id="PF05378"/>
    </source>
</evidence>
<dbReference type="PANTHER" id="PTHR11365:SF23">
    <property type="entry name" value="HYPOTHETICAL 5-OXOPROLINASE (EUROFUNG)-RELATED"/>
    <property type="match status" value="1"/>
</dbReference>
<organism evidence="4 5">
    <name type="scientific">Kribbella rubisoli</name>
    <dbReference type="NCBI Taxonomy" id="3075929"/>
    <lineage>
        <taxon>Bacteria</taxon>
        <taxon>Bacillati</taxon>
        <taxon>Actinomycetota</taxon>
        <taxon>Actinomycetes</taxon>
        <taxon>Propionibacteriales</taxon>
        <taxon>Kribbellaceae</taxon>
        <taxon>Kribbella</taxon>
    </lineage>
</organism>
<sequence length="677" mass="71274">MTSTSRVAIDVGGTFTDVVELLPATGEIRFDKVPTTPAQPTDAVLNAFGTTRTALPEVAMFTHGTTLGLNALLTRTGARTAVIGTAGFRDVYLLGRTDRRTNYDITYRPPPALLERYDTFEVPERSLFDGSVHRPLDVDAARAVAATIAERGYDSVAVAFLHAYANPAHELRMRGILAEVAPDVAVTLSHELSREYREYERTSTAVLDAYVKPIVRRYLERLEGELRGGGFEGRFLMTRSGGGAMTASVAREQPVSLILSGPAGGVIGASAFSTLIGEPNLITIDMGGTSLDASLVIDGEPVLHQGAEFEQLPINTPSLYIHTIGAGGGSIAWLDDAGVLQVGPQSAGADPGPASYGRGGTAPTFTDAALIVGYLGAATPLGGRLVLDDALARAALKPLAGQLELSPAALARGIIRISTAKITGAVRAITVEVGRDPKDFALLSFGGGGGLVAVDVARELSIPTVIVPPGQGAFSAFGMLFADVQHDFAQTSVMPLADLDETRLAAAYDAMAEEAASALAADGVEPAAQVLVRSVDVRYSGQEHSVTVPVPEDGRVGSVERAFAELHERQYGHTMTDPIEITTLRMRATGMVAKPTLPRLPRRTSGEPLPNATRSVYVSAERPQESYALYSREDLLAGDELAGPAVIAEHTATTVIHAGDLLWVGDHGELIITVEGV</sequence>
<dbReference type="AlphaFoldDB" id="A0A4Q7WMQ7"/>
<feature type="domain" description="Hydantoinase A/oxoprolinase" evidence="1">
    <location>
        <begin position="201"/>
        <end position="487"/>
    </location>
</feature>
<dbReference type="InterPro" id="IPR045079">
    <property type="entry name" value="Oxoprolinase-like"/>
</dbReference>
<dbReference type="GO" id="GO:0017168">
    <property type="term" value="F:5-oxoprolinase (ATP-hydrolyzing) activity"/>
    <property type="evidence" value="ECO:0007669"/>
    <property type="project" value="TreeGrafter"/>
</dbReference>
<dbReference type="Pfam" id="PF01968">
    <property type="entry name" value="Hydantoinase_A"/>
    <property type="match status" value="1"/>
</dbReference>
<dbReference type="PANTHER" id="PTHR11365">
    <property type="entry name" value="5-OXOPROLINASE RELATED"/>
    <property type="match status" value="1"/>
</dbReference>
<dbReference type="Pfam" id="PF05378">
    <property type="entry name" value="Hydant_A_N"/>
    <property type="match status" value="1"/>
</dbReference>
<accession>A0A4Q7WMQ7</accession>
<dbReference type="Proteomes" id="UP000292027">
    <property type="component" value="Unassembled WGS sequence"/>
</dbReference>
<feature type="domain" description="Acetophenone carboxylase-like C-terminal" evidence="3">
    <location>
        <begin position="503"/>
        <end position="667"/>
    </location>
</feature>
<dbReference type="GO" id="GO:0006749">
    <property type="term" value="P:glutathione metabolic process"/>
    <property type="evidence" value="ECO:0007669"/>
    <property type="project" value="TreeGrafter"/>
</dbReference>
<dbReference type="GO" id="GO:0005829">
    <property type="term" value="C:cytosol"/>
    <property type="evidence" value="ECO:0007669"/>
    <property type="project" value="TreeGrafter"/>
</dbReference>
<dbReference type="Pfam" id="PF19278">
    <property type="entry name" value="Hydant_A_C"/>
    <property type="match status" value="1"/>
</dbReference>